<evidence type="ECO:0000313" key="1">
    <source>
        <dbReference type="EMBL" id="CAH2092123.1"/>
    </source>
</evidence>
<dbReference type="Proteomes" id="UP001153954">
    <property type="component" value="Unassembled WGS sequence"/>
</dbReference>
<evidence type="ECO:0000313" key="2">
    <source>
        <dbReference type="Proteomes" id="UP001153954"/>
    </source>
</evidence>
<sequence>MQLEVDKGGVVHVDRGKVTKPVELNLELSNFETVSKAEFYRYLAILQCIVIQETDKKRMVYEFFFGRLTKVLRIYLSGANKVRAYNVSVILTLLYTLGVLRLTQTKLDALDRKVRTIMTHHRLHHPKSVGYERCGGRGLLSAKSMHYQRVCSLRTYFETRREIAIHGDVIV</sequence>
<dbReference type="PANTHER" id="PTHR35450">
    <property type="entry name" value="REVERSE TRANSCRIPTASE DOMAIN-CONTAINING PROTEIN"/>
    <property type="match status" value="1"/>
</dbReference>
<accession>A0AAU9TZ03</accession>
<organism evidence="1 2">
    <name type="scientific">Euphydryas editha</name>
    <name type="common">Edith's checkerspot</name>
    <dbReference type="NCBI Taxonomy" id="104508"/>
    <lineage>
        <taxon>Eukaryota</taxon>
        <taxon>Metazoa</taxon>
        <taxon>Ecdysozoa</taxon>
        <taxon>Arthropoda</taxon>
        <taxon>Hexapoda</taxon>
        <taxon>Insecta</taxon>
        <taxon>Pterygota</taxon>
        <taxon>Neoptera</taxon>
        <taxon>Endopterygota</taxon>
        <taxon>Lepidoptera</taxon>
        <taxon>Glossata</taxon>
        <taxon>Ditrysia</taxon>
        <taxon>Papilionoidea</taxon>
        <taxon>Nymphalidae</taxon>
        <taxon>Nymphalinae</taxon>
        <taxon>Euphydryas</taxon>
    </lineage>
</organism>
<name>A0AAU9TZ03_EUPED</name>
<proteinExistence type="predicted"/>
<dbReference type="AlphaFoldDB" id="A0AAU9TZ03"/>
<reference evidence="1" key="1">
    <citation type="submission" date="2022-03" db="EMBL/GenBank/DDBJ databases">
        <authorList>
            <person name="Tunstrom K."/>
        </authorList>
    </citation>
    <scope>NUCLEOTIDE SEQUENCE</scope>
</reference>
<gene>
    <name evidence="1" type="ORF">EEDITHA_LOCUS7911</name>
</gene>
<comment type="caution">
    <text evidence="1">The sequence shown here is derived from an EMBL/GenBank/DDBJ whole genome shotgun (WGS) entry which is preliminary data.</text>
</comment>
<dbReference type="PANTHER" id="PTHR35450:SF2">
    <property type="entry name" value="REVERSE TRANSCRIPTASE DOMAIN-CONTAINING PROTEIN"/>
    <property type="match status" value="1"/>
</dbReference>
<dbReference type="EMBL" id="CAKOGL010000011">
    <property type="protein sequence ID" value="CAH2092123.1"/>
    <property type="molecule type" value="Genomic_DNA"/>
</dbReference>
<protein>
    <submittedName>
        <fullName evidence="1">Uncharacterized protein</fullName>
    </submittedName>
</protein>
<keyword evidence="2" id="KW-1185">Reference proteome</keyword>